<gene>
    <name evidence="3" type="ORF">SAMN02910451_02587</name>
</gene>
<proteinExistence type="inferred from homology"/>
<evidence type="ECO:0000259" key="2">
    <source>
        <dbReference type="Pfam" id="PF01370"/>
    </source>
</evidence>
<feature type="domain" description="NAD-dependent epimerase/dehydratase" evidence="2">
    <location>
        <begin position="4"/>
        <end position="220"/>
    </location>
</feature>
<dbReference type="PANTHER" id="PTHR43000">
    <property type="entry name" value="DTDP-D-GLUCOSE 4,6-DEHYDRATASE-RELATED"/>
    <property type="match status" value="1"/>
</dbReference>
<dbReference type="RefSeq" id="WP_074463017.1">
    <property type="nucleotide sequence ID" value="NZ_FMUR01000017.1"/>
</dbReference>
<dbReference type="OrthoDB" id="9776016at2"/>
<reference evidence="4" key="1">
    <citation type="submission" date="2016-10" db="EMBL/GenBank/DDBJ databases">
        <authorList>
            <person name="Varghese N."/>
            <person name="Submissions S."/>
        </authorList>
    </citation>
    <scope>NUCLEOTIDE SEQUENCE [LARGE SCALE GENOMIC DNA]</scope>
    <source>
        <strain evidence="4">XBD2006</strain>
    </source>
</reference>
<dbReference type="AlphaFoldDB" id="A0A1G5FXS3"/>
<dbReference type="SUPFAM" id="SSF51735">
    <property type="entry name" value="NAD(P)-binding Rossmann-fold domains"/>
    <property type="match status" value="1"/>
</dbReference>
<dbReference type="InterPro" id="IPR001509">
    <property type="entry name" value="Epimerase_deHydtase"/>
</dbReference>
<dbReference type="Gene3D" id="3.40.50.720">
    <property type="entry name" value="NAD(P)-binding Rossmann-like Domain"/>
    <property type="match status" value="1"/>
</dbReference>
<dbReference type="InterPro" id="IPR036291">
    <property type="entry name" value="NAD(P)-bd_dom_sf"/>
</dbReference>
<dbReference type="Pfam" id="PF01370">
    <property type="entry name" value="Epimerase"/>
    <property type="match status" value="1"/>
</dbReference>
<evidence type="ECO:0000313" key="3">
    <source>
        <dbReference type="EMBL" id="SCY43650.1"/>
    </source>
</evidence>
<protein>
    <submittedName>
        <fullName evidence="3">Nucleoside-diphosphate-sugar epimerase</fullName>
    </submittedName>
</protein>
<evidence type="ECO:0000256" key="1">
    <source>
        <dbReference type="ARBA" id="ARBA00007637"/>
    </source>
</evidence>
<name>A0A1G5FXS3_9FIRM</name>
<comment type="similarity">
    <text evidence="1">Belongs to the NAD(P)-dependent epimerase/dehydratase family.</text>
</comment>
<accession>A0A1G5FXS3</accession>
<dbReference type="EMBL" id="FMUR01000017">
    <property type="protein sequence ID" value="SCY43650.1"/>
    <property type="molecule type" value="Genomic_DNA"/>
</dbReference>
<sequence length="342" mass="38903">MKALFIGGTGTISMGIVRRLAEDPQWELYLLNRGNRMSEVPEAVKQIIADINDEEDVKKKLDGMTFDVVSDFIAFDVSSVERDYRLFEGRTNQYIFISSASAYNKPAASYVITEGTTLANPYWEYSRNKIACEEFLLRKYRENGFPVTIVRPSHTYDERHIPLGVHGNKGFYQVIKRMQEGKPVIIQGDGSSLWALTFNRDFAIGFTGLMGNRHAIGEAFQITGDEILTWDQIYRTIADALSVELKAYHVSSEFLADVGEKYGYDFRGQLLGDKAVSVVFDNTKLKRIVPQMTTNIPFNEGVRRVLDHVLSHSEEYEEDPDFDKFCDKVISALEDAKKKVLE</sequence>
<organism evidence="3 4">
    <name type="scientific">Butyrivibrio hungatei</name>
    <dbReference type="NCBI Taxonomy" id="185008"/>
    <lineage>
        <taxon>Bacteria</taxon>
        <taxon>Bacillati</taxon>
        <taxon>Bacillota</taxon>
        <taxon>Clostridia</taxon>
        <taxon>Lachnospirales</taxon>
        <taxon>Lachnospiraceae</taxon>
        <taxon>Butyrivibrio</taxon>
    </lineage>
</organism>
<keyword evidence="4" id="KW-1185">Reference proteome</keyword>
<dbReference type="Proteomes" id="UP000183047">
    <property type="component" value="Unassembled WGS sequence"/>
</dbReference>
<evidence type="ECO:0000313" key="4">
    <source>
        <dbReference type="Proteomes" id="UP000183047"/>
    </source>
</evidence>